<dbReference type="GO" id="GO:0005768">
    <property type="term" value="C:endosome"/>
    <property type="evidence" value="ECO:0007669"/>
    <property type="project" value="TreeGrafter"/>
</dbReference>
<dbReference type="EnsemblMetazoa" id="CapteT134812">
    <property type="protein sequence ID" value="CapteP134812"/>
    <property type="gene ID" value="CapteG134812"/>
</dbReference>
<protein>
    <recommendedName>
        <fullName evidence="1">ENTH domain-containing protein</fullName>
    </recommendedName>
</protein>
<organism evidence="2">
    <name type="scientific">Capitella teleta</name>
    <name type="common">Polychaete worm</name>
    <dbReference type="NCBI Taxonomy" id="283909"/>
    <lineage>
        <taxon>Eukaryota</taxon>
        <taxon>Metazoa</taxon>
        <taxon>Spiralia</taxon>
        <taxon>Lophotrochozoa</taxon>
        <taxon>Annelida</taxon>
        <taxon>Polychaeta</taxon>
        <taxon>Sedentaria</taxon>
        <taxon>Scolecida</taxon>
        <taxon>Capitellidae</taxon>
        <taxon>Capitella</taxon>
    </lineage>
</organism>
<dbReference type="GO" id="GO:0005886">
    <property type="term" value="C:plasma membrane"/>
    <property type="evidence" value="ECO:0007669"/>
    <property type="project" value="TreeGrafter"/>
</dbReference>
<dbReference type="EMBL" id="KB305899">
    <property type="protein sequence ID" value="ELU00540.1"/>
    <property type="molecule type" value="Genomic_DNA"/>
</dbReference>
<evidence type="ECO:0000313" key="3">
    <source>
        <dbReference type="EnsemblMetazoa" id="CapteP134812"/>
    </source>
</evidence>
<dbReference type="PROSITE" id="PS50942">
    <property type="entry name" value="ENTH"/>
    <property type="match status" value="1"/>
</dbReference>
<dbReference type="Pfam" id="PF01417">
    <property type="entry name" value="ENTH"/>
    <property type="match status" value="1"/>
</dbReference>
<dbReference type="HOGENOM" id="CLU_012678_2_1_1"/>
<dbReference type="PANTHER" id="PTHR12276:SF45">
    <property type="entry name" value="CLATHRIN INTERACTOR 1"/>
    <property type="match status" value="1"/>
</dbReference>
<dbReference type="InterPro" id="IPR013809">
    <property type="entry name" value="ENTH"/>
</dbReference>
<dbReference type="PANTHER" id="PTHR12276">
    <property type="entry name" value="EPSIN/ENT-RELATED"/>
    <property type="match status" value="1"/>
</dbReference>
<reference evidence="4" key="1">
    <citation type="submission" date="2012-12" db="EMBL/GenBank/DDBJ databases">
        <authorList>
            <person name="Hellsten U."/>
            <person name="Grimwood J."/>
            <person name="Chapman J.A."/>
            <person name="Shapiro H."/>
            <person name="Aerts A."/>
            <person name="Otillar R.P."/>
            <person name="Terry A.Y."/>
            <person name="Boore J.L."/>
            <person name="Simakov O."/>
            <person name="Marletaz F."/>
            <person name="Cho S.-J."/>
            <person name="Edsinger-Gonzales E."/>
            <person name="Havlak P."/>
            <person name="Kuo D.-H."/>
            <person name="Larsson T."/>
            <person name="Lv J."/>
            <person name="Arendt D."/>
            <person name="Savage R."/>
            <person name="Osoegawa K."/>
            <person name="de Jong P."/>
            <person name="Lindberg D.R."/>
            <person name="Seaver E.C."/>
            <person name="Weisblat D.A."/>
            <person name="Putnam N.H."/>
            <person name="Grigoriev I.V."/>
            <person name="Rokhsar D.S."/>
        </authorList>
    </citation>
    <scope>NUCLEOTIDE SEQUENCE</scope>
    <source>
        <strain evidence="4">I ESC-2004</strain>
    </source>
</reference>
<dbReference type="AlphaFoldDB" id="R7U2H2"/>
<evidence type="ECO:0000313" key="2">
    <source>
        <dbReference type="EMBL" id="ELU00540.1"/>
    </source>
</evidence>
<dbReference type="InterPro" id="IPR008942">
    <property type="entry name" value="ENTH_VHS"/>
</dbReference>
<dbReference type="GO" id="GO:0030276">
    <property type="term" value="F:clathrin binding"/>
    <property type="evidence" value="ECO:0007669"/>
    <property type="project" value="TreeGrafter"/>
</dbReference>
<proteinExistence type="predicted"/>
<dbReference type="SMART" id="SM00273">
    <property type="entry name" value="ENTH"/>
    <property type="match status" value="1"/>
</dbReference>
<feature type="domain" description="ENTH" evidence="1">
    <location>
        <begin position="16"/>
        <end position="149"/>
    </location>
</feature>
<dbReference type="OMA" id="NARDHIY"/>
<sequence>MIKIWKVRELADKVTNVVMNYSEVEAKVREATNEEAWGPHGGLMNEIAQYTFTYEHFPEVMGMLWKRLLHDNKKNWRRVYKSLLLLTYLIRNGSERVVTSTREHIYDLRQLESYTYIDEFGKDQGINVRQKTKDLLDFIQDDDRLREERKKAKKNKDKYVGLSGERAGFDFNSYSEH</sequence>
<gene>
    <name evidence="2" type="ORF">CAPTEDRAFT_134812</name>
</gene>
<keyword evidence="4" id="KW-1185">Reference proteome</keyword>
<evidence type="ECO:0000259" key="1">
    <source>
        <dbReference type="PROSITE" id="PS50942"/>
    </source>
</evidence>
<evidence type="ECO:0000313" key="4">
    <source>
        <dbReference type="Proteomes" id="UP000014760"/>
    </source>
</evidence>
<dbReference type="Gene3D" id="1.25.40.90">
    <property type="match status" value="1"/>
</dbReference>
<dbReference type="CDD" id="cd16989">
    <property type="entry name" value="ENTH_EpsinR"/>
    <property type="match status" value="1"/>
</dbReference>
<accession>R7U2H2</accession>
<dbReference type="Proteomes" id="UP000014760">
    <property type="component" value="Unassembled WGS sequence"/>
</dbReference>
<dbReference type="OrthoDB" id="4033880at2759"/>
<dbReference type="GO" id="GO:0006897">
    <property type="term" value="P:endocytosis"/>
    <property type="evidence" value="ECO:0007669"/>
    <property type="project" value="TreeGrafter"/>
</dbReference>
<dbReference type="STRING" id="283909.R7U2H2"/>
<dbReference type="GO" id="GO:0030125">
    <property type="term" value="C:clathrin vesicle coat"/>
    <property type="evidence" value="ECO:0007669"/>
    <property type="project" value="TreeGrafter"/>
</dbReference>
<reference evidence="2 4" key="2">
    <citation type="journal article" date="2013" name="Nature">
        <title>Insights into bilaterian evolution from three spiralian genomes.</title>
        <authorList>
            <person name="Simakov O."/>
            <person name="Marletaz F."/>
            <person name="Cho S.J."/>
            <person name="Edsinger-Gonzales E."/>
            <person name="Havlak P."/>
            <person name="Hellsten U."/>
            <person name="Kuo D.H."/>
            <person name="Larsson T."/>
            <person name="Lv J."/>
            <person name="Arendt D."/>
            <person name="Savage R."/>
            <person name="Osoegawa K."/>
            <person name="de Jong P."/>
            <person name="Grimwood J."/>
            <person name="Chapman J.A."/>
            <person name="Shapiro H."/>
            <person name="Aerts A."/>
            <person name="Otillar R.P."/>
            <person name="Terry A.Y."/>
            <person name="Boore J.L."/>
            <person name="Grigoriev I.V."/>
            <person name="Lindberg D.R."/>
            <person name="Seaver E.C."/>
            <person name="Weisblat D.A."/>
            <person name="Putnam N.H."/>
            <person name="Rokhsar D.S."/>
        </authorList>
    </citation>
    <scope>NUCLEOTIDE SEQUENCE</scope>
    <source>
        <strain evidence="2 4">I ESC-2004</strain>
    </source>
</reference>
<dbReference type="SUPFAM" id="SSF48464">
    <property type="entry name" value="ENTH/VHS domain"/>
    <property type="match status" value="1"/>
</dbReference>
<dbReference type="EMBL" id="AMQN01009655">
    <property type="status" value="NOT_ANNOTATED_CDS"/>
    <property type="molecule type" value="Genomic_DNA"/>
</dbReference>
<reference evidence="3" key="3">
    <citation type="submission" date="2015-06" db="UniProtKB">
        <authorList>
            <consortium name="EnsemblMetazoa"/>
        </authorList>
    </citation>
    <scope>IDENTIFICATION</scope>
</reference>
<dbReference type="FunFam" id="1.25.40.90:FF:000006">
    <property type="entry name" value="Clathrin interactor 1"/>
    <property type="match status" value="1"/>
</dbReference>
<dbReference type="GO" id="GO:0005543">
    <property type="term" value="F:phospholipid binding"/>
    <property type="evidence" value="ECO:0007669"/>
    <property type="project" value="TreeGrafter"/>
</dbReference>
<name>R7U2H2_CAPTE</name>